<dbReference type="Proteomes" id="UP000323454">
    <property type="component" value="Unassembled WGS sequence"/>
</dbReference>
<dbReference type="AlphaFoldDB" id="A0A5B2XFJ1"/>
<organism evidence="1 2">
    <name type="scientific">Solihabitans fulvus</name>
    <dbReference type="NCBI Taxonomy" id="1892852"/>
    <lineage>
        <taxon>Bacteria</taxon>
        <taxon>Bacillati</taxon>
        <taxon>Actinomycetota</taxon>
        <taxon>Actinomycetes</taxon>
        <taxon>Pseudonocardiales</taxon>
        <taxon>Pseudonocardiaceae</taxon>
        <taxon>Solihabitans</taxon>
    </lineage>
</organism>
<protein>
    <submittedName>
        <fullName evidence="1">Uncharacterized protein</fullName>
    </submittedName>
</protein>
<name>A0A5B2XFJ1_9PSEU</name>
<dbReference type="OrthoDB" id="3822696at2"/>
<dbReference type="RefSeq" id="WP_149850193.1">
    <property type="nucleotide sequence ID" value="NZ_VUOB01000024.1"/>
</dbReference>
<sequence>MPVDQLTLRERAVLLVLMAEGRELTNRELHELAGLRLDGEPRKRLNALGLVNSAWNGRAYVHELTDSGAVWCSAELHGSRPVRSGYAGGALYAVLAGLRRYLDDTGLALADVFQANVESQVESAYAELTDGRGGTVRLAVLRDRLAGVPRNDVDRALRALSRREGVHMRAEADQKTLTERDREAAVVWGGTARHLLVMEAAP</sequence>
<reference evidence="1 2" key="1">
    <citation type="submission" date="2019-09" db="EMBL/GenBank/DDBJ databases">
        <title>Goodfellowia gen. nov., a new genus of the Pseudonocardineae related to Actinoalloteichus, containing Goodfellowia coeruleoviolacea gen. nov., comb. nov. gen. nov., comb. nov.</title>
        <authorList>
            <person name="Labeda D."/>
        </authorList>
    </citation>
    <scope>NUCLEOTIDE SEQUENCE [LARGE SCALE GENOMIC DNA]</scope>
    <source>
        <strain evidence="1 2">AN110305</strain>
    </source>
</reference>
<dbReference type="EMBL" id="VUOB01000024">
    <property type="protein sequence ID" value="KAA2261839.1"/>
    <property type="molecule type" value="Genomic_DNA"/>
</dbReference>
<evidence type="ECO:0000313" key="1">
    <source>
        <dbReference type="EMBL" id="KAA2261839.1"/>
    </source>
</evidence>
<gene>
    <name evidence="1" type="ORF">F0L68_15060</name>
</gene>
<accession>A0A5B2XFJ1</accession>
<keyword evidence="2" id="KW-1185">Reference proteome</keyword>
<evidence type="ECO:0000313" key="2">
    <source>
        <dbReference type="Proteomes" id="UP000323454"/>
    </source>
</evidence>
<comment type="caution">
    <text evidence="1">The sequence shown here is derived from an EMBL/GenBank/DDBJ whole genome shotgun (WGS) entry which is preliminary data.</text>
</comment>
<reference evidence="1 2" key="2">
    <citation type="submission" date="2019-09" db="EMBL/GenBank/DDBJ databases">
        <authorList>
            <person name="Jin C."/>
        </authorList>
    </citation>
    <scope>NUCLEOTIDE SEQUENCE [LARGE SCALE GENOMIC DNA]</scope>
    <source>
        <strain evidence="1 2">AN110305</strain>
    </source>
</reference>
<proteinExistence type="predicted"/>